<organism evidence="3 4">
    <name type="scientific">Cimex lectularius</name>
    <name type="common">Bed bug</name>
    <name type="synonym">Acanthia lectularia</name>
    <dbReference type="NCBI Taxonomy" id="79782"/>
    <lineage>
        <taxon>Eukaryota</taxon>
        <taxon>Metazoa</taxon>
        <taxon>Ecdysozoa</taxon>
        <taxon>Arthropoda</taxon>
        <taxon>Hexapoda</taxon>
        <taxon>Insecta</taxon>
        <taxon>Pterygota</taxon>
        <taxon>Neoptera</taxon>
        <taxon>Paraneoptera</taxon>
        <taxon>Hemiptera</taxon>
        <taxon>Heteroptera</taxon>
        <taxon>Panheteroptera</taxon>
        <taxon>Cimicomorpha</taxon>
        <taxon>Cimicidae</taxon>
        <taxon>Cimex</taxon>
    </lineage>
</organism>
<keyword evidence="4" id="KW-1185">Reference proteome</keyword>
<dbReference type="GeneID" id="106665601"/>
<evidence type="ECO:0000313" key="4">
    <source>
        <dbReference type="Proteomes" id="UP000494040"/>
    </source>
</evidence>
<evidence type="ECO:0000256" key="1">
    <source>
        <dbReference type="SAM" id="Phobius"/>
    </source>
</evidence>
<dbReference type="RefSeq" id="XP_014247589.1">
    <property type="nucleotide sequence ID" value="XM_014392103.2"/>
</dbReference>
<evidence type="ECO:0000256" key="2">
    <source>
        <dbReference type="SAM" id="SignalP"/>
    </source>
</evidence>
<dbReference type="Proteomes" id="UP000494040">
    <property type="component" value="Unassembled WGS sequence"/>
</dbReference>
<sequence length="172" mass="19327">MSNKFLASILVFVSLAVFRHVIATSDITLAELEYVADHLSSVECSKLIIALQMDKGKNLEDCEPECISMESMLQSCLANLIQWNSKAADETQADLSRRLLQIGRKDLGNWLTRTVFDELGYHINESIVKDPFKEMAHEDHWMPIDTIIIVVIGSVCCVLLVIGYSLTKLILI</sequence>
<feature type="chain" id="PRO_5035277866" description="Odorant binding protein" evidence="2">
    <location>
        <begin position="24"/>
        <end position="172"/>
    </location>
</feature>
<evidence type="ECO:0008006" key="5">
    <source>
        <dbReference type="Google" id="ProtNLM"/>
    </source>
</evidence>
<keyword evidence="1" id="KW-1133">Transmembrane helix</keyword>
<protein>
    <recommendedName>
        <fullName evidence="5">Odorant binding protein</fullName>
    </recommendedName>
</protein>
<dbReference type="AlphaFoldDB" id="A0A8I6TFW1"/>
<dbReference type="EnsemblMetazoa" id="XM_014392103.2">
    <property type="protein sequence ID" value="XP_014247589.1"/>
    <property type="gene ID" value="LOC106665601"/>
</dbReference>
<proteinExistence type="predicted"/>
<keyword evidence="1" id="KW-0472">Membrane</keyword>
<feature type="signal peptide" evidence="2">
    <location>
        <begin position="1"/>
        <end position="23"/>
    </location>
</feature>
<name>A0A8I6TFW1_CIMLE</name>
<keyword evidence="1" id="KW-0812">Transmembrane</keyword>
<keyword evidence="2" id="KW-0732">Signal</keyword>
<accession>A0A8I6TFW1</accession>
<reference evidence="3" key="1">
    <citation type="submission" date="2022-01" db="UniProtKB">
        <authorList>
            <consortium name="EnsemblMetazoa"/>
        </authorList>
    </citation>
    <scope>IDENTIFICATION</scope>
</reference>
<evidence type="ECO:0000313" key="3">
    <source>
        <dbReference type="EnsemblMetazoa" id="XP_014247589.1"/>
    </source>
</evidence>
<dbReference type="OrthoDB" id="6066069at2759"/>
<feature type="transmembrane region" description="Helical" evidence="1">
    <location>
        <begin position="147"/>
        <end position="166"/>
    </location>
</feature>